<evidence type="ECO:0000313" key="3">
    <source>
        <dbReference type="Proteomes" id="UP000444721"/>
    </source>
</evidence>
<dbReference type="OrthoDB" id="10383020at2759"/>
<gene>
    <name evidence="2" type="ORF">FDP41_009819</name>
</gene>
<organism evidence="2 3">
    <name type="scientific">Naegleria fowleri</name>
    <name type="common">Brain eating amoeba</name>
    <dbReference type="NCBI Taxonomy" id="5763"/>
    <lineage>
        <taxon>Eukaryota</taxon>
        <taxon>Discoba</taxon>
        <taxon>Heterolobosea</taxon>
        <taxon>Tetramitia</taxon>
        <taxon>Eutetramitia</taxon>
        <taxon>Vahlkampfiidae</taxon>
        <taxon>Naegleria</taxon>
    </lineage>
</organism>
<keyword evidence="3" id="KW-1185">Reference proteome</keyword>
<dbReference type="AlphaFoldDB" id="A0A6A5AVU8"/>
<comment type="caution">
    <text evidence="2">The sequence shown here is derived from an EMBL/GenBank/DDBJ whole genome shotgun (WGS) entry which is preliminary data.</text>
</comment>
<evidence type="ECO:0000313" key="2">
    <source>
        <dbReference type="EMBL" id="KAF0972123.1"/>
    </source>
</evidence>
<dbReference type="VEuPathDB" id="AmoebaDB:NfTy_088340"/>
<name>A0A6A5AVU8_NAEFO</name>
<feature type="compositionally biased region" description="Polar residues" evidence="1">
    <location>
        <begin position="178"/>
        <end position="191"/>
    </location>
</feature>
<dbReference type="GeneID" id="68117034"/>
<evidence type="ECO:0000256" key="1">
    <source>
        <dbReference type="SAM" id="MobiDB-lite"/>
    </source>
</evidence>
<feature type="region of interest" description="Disordered" evidence="1">
    <location>
        <begin position="1"/>
        <end position="28"/>
    </location>
</feature>
<protein>
    <submittedName>
        <fullName evidence="2">Uncharacterized protein</fullName>
    </submittedName>
</protein>
<feature type="region of interest" description="Disordered" evidence="1">
    <location>
        <begin position="177"/>
        <end position="214"/>
    </location>
</feature>
<sequence length="652" mass="74954">MKASTSLHRPHPKNRKNYNEQPQHQDSLGKHDLHHYDMVESLLFHQVHLGPFLNDPPMITQFSRSKINYLDHHLFVRDLQFSTTGTMQKQQQQQHHYHYSEIHHHTRSFTNILSNENVHISGFDPNYVDHVHVIHRFHKSGNSHLFYATYQHVLMIIEAGRVVYTAEMNRCLDGGSNGDSHVATNHETNNHSQQKTNNNDDKKDSNTSPSSVSHSINNVQVKEGLTESNIHFFYFVICTDQCVKIMRWEKIHKDSMKQLMKIERKGKRALQSSMIRDLLCVIWEDGLVVYKISYSKGKFEPISNILLCGGKIRQLLAVEAEGWIVLQETSKRVLELPPHQDSSKNNIDSAVTTSDITLVENNVNEEERTITDNNSSQVNEIIELVKKPKVPKVKPLLLNNSLILPELDFSISNDEENHEKYPTKIVFIKVEQNSQIRIANEETGIFTTFPDMIYGAHDRLQNSIFHVVTSNRTEPQLEYIEYNYKSPQDSQTQLLGLEKDQRLLGLDISHQQPGLDNVLIIRALSGKREKQAGGIFFCNFKNALENFENVSLTKFLRKINLKEDPNVATPVTPYLNNSPRGDPFGSISTPAAGVTVSSPILLHQQNNLVNMILRELREMRTSMDVKLDNILTEMHSLENRVKRIENHLESHK</sequence>
<dbReference type="RefSeq" id="XP_044556838.1">
    <property type="nucleotide sequence ID" value="XM_044713818.1"/>
</dbReference>
<proteinExistence type="predicted"/>
<dbReference type="Proteomes" id="UP000444721">
    <property type="component" value="Unassembled WGS sequence"/>
</dbReference>
<dbReference type="VEuPathDB" id="AmoebaDB:FDP41_009819"/>
<dbReference type="EMBL" id="VFQX01000072">
    <property type="protein sequence ID" value="KAF0972123.1"/>
    <property type="molecule type" value="Genomic_DNA"/>
</dbReference>
<reference evidence="2 3" key="1">
    <citation type="journal article" date="2019" name="Sci. Rep.">
        <title>Nanopore sequencing improves the draft genome of the human pathogenic amoeba Naegleria fowleri.</title>
        <authorList>
            <person name="Liechti N."/>
            <person name="Schurch N."/>
            <person name="Bruggmann R."/>
            <person name="Wittwer M."/>
        </authorList>
    </citation>
    <scope>NUCLEOTIDE SEQUENCE [LARGE SCALE GENOMIC DNA]</scope>
    <source>
        <strain evidence="2 3">ATCC 30894</strain>
    </source>
</reference>
<dbReference type="VEuPathDB" id="AmoebaDB:NF0097770"/>
<accession>A0A6A5AVU8</accession>